<dbReference type="PRINTS" id="PR00032">
    <property type="entry name" value="HTHARAC"/>
</dbReference>
<keyword evidence="6" id="KW-1185">Reference proteome</keyword>
<dbReference type="PROSITE" id="PS01124">
    <property type="entry name" value="HTH_ARAC_FAMILY_2"/>
    <property type="match status" value="1"/>
</dbReference>
<dbReference type="InterPro" id="IPR009057">
    <property type="entry name" value="Homeodomain-like_sf"/>
</dbReference>
<feature type="domain" description="HTH araC/xylS-type" evidence="4">
    <location>
        <begin position="9"/>
        <end position="107"/>
    </location>
</feature>
<reference evidence="6" key="1">
    <citation type="journal article" date="2019" name="Int. J. Syst. Evol. Microbiol.">
        <title>The Global Catalogue of Microorganisms (GCM) 10K type strain sequencing project: providing services to taxonomists for standard genome sequencing and annotation.</title>
        <authorList>
            <consortium name="The Broad Institute Genomics Platform"/>
            <consortium name="The Broad Institute Genome Sequencing Center for Infectious Disease"/>
            <person name="Wu L."/>
            <person name="Ma J."/>
        </authorList>
    </citation>
    <scope>NUCLEOTIDE SEQUENCE [LARGE SCALE GENOMIC DNA]</scope>
    <source>
        <strain evidence="6">CCUG 54356</strain>
    </source>
</reference>
<dbReference type="SUPFAM" id="SSF46689">
    <property type="entry name" value="Homeodomain-like"/>
    <property type="match status" value="2"/>
</dbReference>
<evidence type="ECO:0000256" key="2">
    <source>
        <dbReference type="ARBA" id="ARBA00023125"/>
    </source>
</evidence>
<name>A0ABW3UAN9_9GAMM</name>
<evidence type="ECO:0000259" key="4">
    <source>
        <dbReference type="PROSITE" id="PS01124"/>
    </source>
</evidence>
<evidence type="ECO:0000256" key="3">
    <source>
        <dbReference type="ARBA" id="ARBA00023163"/>
    </source>
</evidence>
<sequence>MSRYEAQFSTVVNYIEKHLEEDLDIDQLCQVSHFSKYHFHRQCSAFFGMSVMALVKALRLKRAAYQLAYRDSRVVDIALANGYDSHEAFSRAFKKLFHKSPTDFRHSPDWTPWHTHYEPILTLRTKLVRENANFDVQIVDFPETRLAALEHRGAPQELGNTIRQFIEWRKANRLPPSKSRTFNLIYNDPNTVTAEDYRFDVACAIAQPLEENTCGIAYKVIPAGRCAVIRHIGSDDAIGVAVNYLYSEWLPQSDFEVRDFPIFFERVKFFPEVPENEMVTDIYLPVRWGDHVVDTL</sequence>
<protein>
    <submittedName>
        <fullName evidence="5">GyrI-like domain-containing protein</fullName>
    </submittedName>
</protein>
<comment type="caution">
    <text evidence="5">The sequence shown here is derived from an EMBL/GenBank/DDBJ whole genome shotgun (WGS) entry which is preliminary data.</text>
</comment>
<dbReference type="EMBL" id="JBHTLR010000007">
    <property type="protein sequence ID" value="MFD1216550.1"/>
    <property type="molecule type" value="Genomic_DNA"/>
</dbReference>
<dbReference type="SMART" id="SM00871">
    <property type="entry name" value="AraC_E_bind"/>
    <property type="match status" value="1"/>
</dbReference>
<dbReference type="RefSeq" id="WP_230438659.1">
    <property type="nucleotide sequence ID" value="NZ_CP087715.1"/>
</dbReference>
<keyword evidence="1" id="KW-0805">Transcription regulation</keyword>
<dbReference type="SUPFAM" id="SSF55136">
    <property type="entry name" value="Probable bacterial effector-binding domain"/>
    <property type="match status" value="1"/>
</dbReference>
<accession>A0ABW3UAN9</accession>
<evidence type="ECO:0000256" key="1">
    <source>
        <dbReference type="ARBA" id="ARBA00023015"/>
    </source>
</evidence>
<gene>
    <name evidence="5" type="ORF">ACFQ2X_08075</name>
</gene>
<dbReference type="InterPro" id="IPR020449">
    <property type="entry name" value="Tscrpt_reg_AraC-type_HTH"/>
</dbReference>
<evidence type="ECO:0000313" key="5">
    <source>
        <dbReference type="EMBL" id="MFD1216550.1"/>
    </source>
</evidence>
<evidence type="ECO:0000313" key="6">
    <source>
        <dbReference type="Proteomes" id="UP001597264"/>
    </source>
</evidence>
<dbReference type="InterPro" id="IPR029442">
    <property type="entry name" value="GyrI-like"/>
</dbReference>
<dbReference type="Pfam" id="PF06445">
    <property type="entry name" value="GyrI-like"/>
    <property type="match status" value="1"/>
</dbReference>
<organism evidence="5 6">
    <name type="scientific">Microbulbifer celer</name>
    <dbReference type="NCBI Taxonomy" id="435905"/>
    <lineage>
        <taxon>Bacteria</taxon>
        <taxon>Pseudomonadati</taxon>
        <taxon>Pseudomonadota</taxon>
        <taxon>Gammaproteobacteria</taxon>
        <taxon>Cellvibrionales</taxon>
        <taxon>Microbulbiferaceae</taxon>
        <taxon>Microbulbifer</taxon>
    </lineage>
</organism>
<dbReference type="InterPro" id="IPR018060">
    <property type="entry name" value="HTH_AraC"/>
</dbReference>
<dbReference type="Gene3D" id="1.10.10.60">
    <property type="entry name" value="Homeodomain-like"/>
    <property type="match status" value="2"/>
</dbReference>
<dbReference type="InterPro" id="IPR050908">
    <property type="entry name" value="SmbC-like"/>
</dbReference>
<dbReference type="Proteomes" id="UP001597264">
    <property type="component" value="Unassembled WGS sequence"/>
</dbReference>
<dbReference type="PANTHER" id="PTHR40055:SF1">
    <property type="entry name" value="TRANSCRIPTIONAL REGULATOR YGIV-RELATED"/>
    <property type="match status" value="1"/>
</dbReference>
<dbReference type="InterPro" id="IPR010499">
    <property type="entry name" value="AraC_E-bd"/>
</dbReference>
<dbReference type="InterPro" id="IPR011256">
    <property type="entry name" value="Reg_factor_effector_dom_sf"/>
</dbReference>
<dbReference type="Gene3D" id="3.20.80.10">
    <property type="entry name" value="Regulatory factor, effector binding domain"/>
    <property type="match status" value="1"/>
</dbReference>
<keyword evidence="3" id="KW-0804">Transcription</keyword>
<dbReference type="Pfam" id="PF12833">
    <property type="entry name" value="HTH_18"/>
    <property type="match status" value="1"/>
</dbReference>
<proteinExistence type="predicted"/>
<keyword evidence="2" id="KW-0238">DNA-binding</keyword>
<dbReference type="PANTHER" id="PTHR40055">
    <property type="entry name" value="TRANSCRIPTIONAL REGULATOR YGIV-RELATED"/>
    <property type="match status" value="1"/>
</dbReference>
<dbReference type="SMART" id="SM00342">
    <property type="entry name" value="HTH_ARAC"/>
    <property type="match status" value="1"/>
</dbReference>